<dbReference type="InterPro" id="IPR014710">
    <property type="entry name" value="RmlC-like_jellyroll"/>
</dbReference>
<dbReference type="EMBL" id="JAAABM010000021">
    <property type="protein sequence ID" value="KAF7671571.1"/>
    <property type="molecule type" value="Genomic_DNA"/>
</dbReference>
<dbReference type="InterPro" id="IPR011051">
    <property type="entry name" value="RmlC_Cupin_sf"/>
</dbReference>
<reference evidence="1" key="1">
    <citation type="submission" date="2020-01" db="EMBL/GenBank/DDBJ databases">
        <authorList>
            <person name="Feng Z.H.Z."/>
        </authorList>
    </citation>
    <scope>NUCLEOTIDE SEQUENCE</scope>
    <source>
        <strain evidence="1">CBS107.38</strain>
    </source>
</reference>
<keyword evidence="2" id="KW-1185">Reference proteome</keyword>
<sequence>MHWRQTFPIPIARCTFTMVNSRREAESQVRSWGFGHVFTWTDSPNAHYSPHKHSGKTTHLVLNGSITYTYPDDPDAKKETIGPGARWDVDANKVHEVWVGDEGCTYVIGE</sequence>
<dbReference type="AlphaFoldDB" id="A0A8H7AVY3"/>
<dbReference type="PANTHER" id="PTHR40434:SF1">
    <property type="entry name" value="CUPIN TYPE-1 DOMAIN-CONTAINING PROTEIN"/>
    <property type="match status" value="1"/>
</dbReference>
<evidence type="ECO:0000313" key="1">
    <source>
        <dbReference type="EMBL" id="KAF7671571.1"/>
    </source>
</evidence>
<dbReference type="Proteomes" id="UP000596902">
    <property type="component" value="Unassembled WGS sequence"/>
</dbReference>
<comment type="caution">
    <text evidence="1">The sequence shown here is derived from an EMBL/GenBank/DDBJ whole genome shotgun (WGS) entry which is preliminary data.</text>
</comment>
<protein>
    <submittedName>
        <fullName evidence="1">Uncharacterized protein</fullName>
    </submittedName>
</protein>
<dbReference type="GeneID" id="62208608"/>
<reference evidence="1" key="2">
    <citation type="submission" date="2020-08" db="EMBL/GenBank/DDBJ databases">
        <title>Draft Genome Sequence of Cumin Blight Pathogen Alternaria burnsii.</title>
        <authorList>
            <person name="Feng Z."/>
        </authorList>
    </citation>
    <scope>NUCLEOTIDE SEQUENCE</scope>
    <source>
        <strain evidence="1">CBS107.38</strain>
    </source>
</reference>
<gene>
    <name evidence="1" type="ORF">GT037_010383</name>
</gene>
<evidence type="ECO:0000313" key="2">
    <source>
        <dbReference type="Proteomes" id="UP000596902"/>
    </source>
</evidence>
<dbReference type="PANTHER" id="PTHR40434">
    <property type="entry name" value="CUPIN_2 DOMAIN-CONTAINING PROTEIN"/>
    <property type="match status" value="1"/>
</dbReference>
<accession>A0A8H7AVY3</accession>
<name>A0A8H7AVY3_9PLEO</name>
<dbReference type="Gene3D" id="2.60.120.10">
    <property type="entry name" value="Jelly Rolls"/>
    <property type="match status" value="1"/>
</dbReference>
<dbReference type="RefSeq" id="XP_038781938.1">
    <property type="nucleotide sequence ID" value="XM_038935430.1"/>
</dbReference>
<organism evidence="1 2">
    <name type="scientific">Alternaria burnsii</name>
    <dbReference type="NCBI Taxonomy" id="1187904"/>
    <lineage>
        <taxon>Eukaryota</taxon>
        <taxon>Fungi</taxon>
        <taxon>Dikarya</taxon>
        <taxon>Ascomycota</taxon>
        <taxon>Pezizomycotina</taxon>
        <taxon>Dothideomycetes</taxon>
        <taxon>Pleosporomycetidae</taxon>
        <taxon>Pleosporales</taxon>
        <taxon>Pleosporineae</taxon>
        <taxon>Pleosporaceae</taxon>
        <taxon>Alternaria</taxon>
        <taxon>Alternaria sect. Alternaria</taxon>
    </lineage>
</organism>
<proteinExistence type="predicted"/>
<dbReference type="SUPFAM" id="SSF51182">
    <property type="entry name" value="RmlC-like cupins"/>
    <property type="match status" value="1"/>
</dbReference>